<proteinExistence type="predicted"/>
<keyword evidence="2" id="KW-0812">Transmembrane</keyword>
<dbReference type="EMBL" id="FOLH01000001">
    <property type="protein sequence ID" value="SFB86674.1"/>
    <property type="molecule type" value="Genomic_DNA"/>
</dbReference>
<feature type="transmembrane region" description="Helical" evidence="2">
    <location>
        <begin position="12"/>
        <end position="31"/>
    </location>
</feature>
<dbReference type="OrthoDB" id="6158881at2"/>
<evidence type="ECO:0008006" key="5">
    <source>
        <dbReference type="Google" id="ProtNLM"/>
    </source>
</evidence>
<feature type="coiled-coil region" evidence="1">
    <location>
        <begin position="242"/>
        <end position="311"/>
    </location>
</feature>
<keyword evidence="2" id="KW-0472">Membrane</keyword>
<dbReference type="Proteomes" id="UP000199058">
    <property type="component" value="Unassembled WGS sequence"/>
</dbReference>
<name>A0A1I1EHL6_9GAMM</name>
<feature type="transmembrane region" description="Helical" evidence="2">
    <location>
        <begin position="70"/>
        <end position="91"/>
    </location>
</feature>
<accession>A0A1I1EHL6</accession>
<feature type="transmembrane region" description="Helical" evidence="2">
    <location>
        <begin position="43"/>
        <end position="64"/>
    </location>
</feature>
<sequence>MSFFLQGMALGLFMISPVMLMLGIYNPGWVLPKHRNPGRFRVIGTYAFMLPVISFFLGVSTFWGGFGPTLLGWLTGVLMPVMIKLLVDAGYEQELNAQRRKTQDDLAEKRKQAAMQENQERGTSELKASHLTRQDDPLLHRLAALKEILRGYPQLLEKPLYLQQPDRFYSRYLQLANLLARRFQPDEITARRLRQLALRSLQYAVDRFEAMEPLLGSLQGLDQEYVKRRLQGARHQAEKQALEDRQRLIEQLHNRLLELMAENEMALTTLDTTLTSLASINTDQRGGTEAANQALNELKRFSEQLNEYDRSVMS</sequence>
<keyword evidence="1" id="KW-0175">Coiled coil</keyword>
<dbReference type="RefSeq" id="WP_091958968.1">
    <property type="nucleotide sequence ID" value="NZ_FOLH01000001.1"/>
</dbReference>
<dbReference type="STRING" id="1122252.SAMN05660443_0619"/>
<gene>
    <name evidence="3" type="ORF">SAMN05660443_0619</name>
</gene>
<dbReference type="AlphaFoldDB" id="A0A1I1EHL6"/>
<evidence type="ECO:0000313" key="4">
    <source>
        <dbReference type="Proteomes" id="UP000199058"/>
    </source>
</evidence>
<protein>
    <recommendedName>
        <fullName evidence="5">Cobyrinic acid a,c-diamide synthase</fullName>
    </recommendedName>
</protein>
<evidence type="ECO:0000256" key="2">
    <source>
        <dbReference type="SAM" id="Phobius"/>
    </source>
</evidence>
<reference evidence="3 4" key="1">
    <citation type="submission" date="2016-10" db="EMBL/GenBank/DDBJ databases">
        <authorList>
            <person name="de Groot N.N."/>
        </authorList>
    </citation>
    <scope>NUCLEOTIDE SEQUENCE [LARGE SCALE GENOMIC DNA]</scope>
    <source>
        <strain evidence="3 4">DSM 18438</strain>
    </source>
</reference>
<keyword evidence="2" id="KW-1133">Transmembrane helix</keyword>
<evidence type="ECO:0000256" key="1">
    <source>
        <dbReference type="SAM" id="Coils"/>
    </source>
</evidence>
<keyword evidence="4" id="KW-1185">Reference proteome</keyword>
<feature type="coiled-coil region" evidence="1">
    <location>
        <begin position="92"/>
        <end position="119"/>
    </location>
</feature>
<organism evidence="3 4">
    <name type="scientific">Marinospirillum celere</name>
    <dbReference type="NCBI Taxonomy" id="1122252"/>
    <lineage>
        <taxon>Bacteria</taxon>
        <taxon>Pseudomonadati</taxon>
        <taxon>Pseudomonadota</taxon>
        <taxon>Gammaproteobacteria</taxon>
        <taxon>Oceanospirillales</taxon>
        <taxon>Oceanospirillaceae</taxon>
        <taxon>Marinospirillum</taxon>
    </lineage>
</organism>
<evidence type="ECO:0000313" key="3">
    <source>
        <dbReference type="EMBL" id="SFB86674.1"/>
    </source>
</evidence>